<evidence type="ECO:0000313" key="3">
    <source>
        <dbReference type="Proteomes" id="UP000029614"/>
    </source>
</evidence>
<dbReference type="OrthoDB" id="9956244at2"/>
<sequence length="276" mass="31314">MEKEALINELKAKVGEDDFSVLSGQTVDALVTTFLPSFADDEKITNDTWKLPVEVCKNYVGQYRHDLATKAAEEKARLEREKEEAVKTLVEKKLESLKAEWEKEHKNVKEETDNKPIHSDKDDFVVKAIEEYNKKLFGEDGKSGLIGGQLKATSDFIAESVKATEAEKIKTIKQQLKDYLQKDRKASREPVVNLSVGDLEITPKSDINELKIEVEKIYEERYKEFYGDGGKPFGGDTLGGDNGDDTDLEVKKYLEARKKADEERTKILEASRQTFV</sequence>
<accession>A0A096CC05</accession>
<name>A0A096CC05_9BACT</name>
<keyword evidence="3" id="KW-1185">Reference proteome</keyword>
<feature type="coiled-coil region" evidence="1">
    <location>
        <begin position="64"/>
        <end position="114"/>
    </location>
</feature>
<dbReference type="AlphaFoldDB" id="A0A096CC05"/>
<evidence type="ECO:0000313" key="2">
    <source>
        <dbReference type="EMBL" id="KGF52437.1"/>
    </source>
</evidence>
<keyword evidence="1" id="KW-0175">Coiled coil</keyword>
<dbReference type="EMBL" id="JRNU01000012">
    <property type="protein sequence ID" value="KGF52437.1"/>
    <property type="molecule type" value="Genomic_DNA"/>
</dbReference>
<comment type="caution">
    <text evidence="2">The sequence shown here is derived from an EMBL/GenBank/DDBJ whole genome shotgun (WGS) entry which is preliminary data.</text>
</comment>
<dbReference type="RefSeq" id="WP_036854874.1">
    <property type="nucleotide sequence ID" value="NZ_JRNU01000012.1"/>
</dbReference>
<protein>
    <submittedName>
        <fullName evidence="2">Uncharacterized protein</fullName>
    </submittedName>
</protein>
<organism evidence="2 3">
    <name type="scientific">Prevotella amnii DNF00058</name>
    <dbReference type="NCBI Taxonomy" id="1401066"/>
    <lineage>
        <taxon>Bacteria</taxon>
        <taxon>Pseudomonadati</taxon>
        <taxon>Bacteroidota</taxon>
        <taxon>Bacteroidia</taxon>
        <taxon>Bacteroidales</taxon>
        <taxon>Prevotellaceae</taxon>
        <taxon>Prevotella</taxon>
    </lineage>
</organism>
<dbReference type="Proteomes" id="UP000029614">
    <property type="component" value="Unassembled WGS sequence"/>
</dbReference>
<proteinExistence type="predicted"/>
<gene>
    <name evidence="2" type="ORF">HMPREF9302_03975</name>
</gene>
<reference evidence="2 3" key="1">
    <citation type="submission" date="2014-07" db="EMBL/GenBank/DDBJ databases">
        <authorList>
            <person name="McCorrison J."/>
            <person name="Sanka R."/>
            <person name="Torralba M."/>
            <person name="Gillis M."/>
            <person name="Haft D.H."/>
            <person name="Methe B."/>
            <person name="Sutton G."/>
            <person name="Nelson K.E."/>
        </authorList>
    </citation>
    <scope>NUCLEOTIDE SEQUENCE [LARGE SCALE GENOMIC DNA]</scope>
    <source>
        <strain evidence="2 3">DNF00058</strain>
    </source>
</reference>
<evidence type="ECO:0000256" key="1">
    <source>
        <dbReference type="SAM" id="Coils"/>
    </source>
</evidence>
<feature type="coiled-coil region" evidence="1">
    <location>
        <begin position="162"/>
        <end position="189"/>
    </location>
</feature>